<dbReference type="InterPro" id="IPR012910">
    <property type="entry name" value="Plug_dom"/>
</dbReference>
<evidence type="ECO:0000256" key="10">
    <source>
        <dbReference type="ARBA" id="ARBA00023237"/>
    </source>
</evidence>
<organism evidence="16 17">
    <name type="scientific">Luminiphilus syltensis NOR5-1B</name>
    <dbReference type="NCBI Taxonomy" id="565045"/>
    <lineage>
        <taxon>Bacteria</taxon>
        <taxon>Pseudomonadati</taxon>
        <taxon>Pseudomonadota</taxon>
        <taxon>Gammaproteobacteria</taxon>
        <taxon>Cellvibrionales</taxon>
        <taxon>Halieaceae</taxon>
        <taxon>Luminiphilus</taxon>
    </lineage>
</organism>
<dbReference type="STRING" id="565045.NOR51B_2831"/>
<evidence type="ECO:0000256" key="3">
    <source>
        <dbReference type="ARBA" id="ARBA00022452"/>
    </source>
</evidence>
<comment type="similarity">
    <text evidence="11 12">Belongs to the TonB-dependent receptor family.</text>
</comment>
<evidence type="ECO:0000256" key="9">
    <source>
        <dbReference type="ARBA" id="ARBA00023136"/>
    </source>
</evidence>
<keyword evidence="7" id="KW-0406">Ion transport</keyword>
<evidence type="ECO:0000259" key="15">
    <source>
        <dbReference type="Pfam" id="PF07715"/>
    </source>
</evidence>
<gene>
    <name evidence="16" type="ORF">NOR51B_2831</name>
</gene>
<dbReference type="eggNOG" id="COG4771">
    <property type="taxonomic scope" value="Bacteria"/>
</dbReference>
<feature type="domain" description="TonB-dependent receptor plug" evidence="15">
    <location>
        <begin position="41"/>
        <end position="146"/>
    </location>
</feature>
<keyword evidence="5 11" id="KW-0812">Transmembrane</keyword>
<dbReference type="PROSITE" id="PS52016">
    <property type="entry name" value="TONB_DEPENDENT_REC_3"/>
    <property type="match status" value="1"/>
</dbReference>
<reference evidence="17" key="1">
    <citation type="journal article" date="2013" name="BMC Microbiol.">
        <title>Taxonomy and evolution of bacteriochlorophyll a-containing members of the OM60/NOR5 clade of marine gammaproteobacteria: description of Luminiphilus syltensis gen. nov., sp. nov., reclassification of Haliea rubra as Pseudohaliea rubra gen. nov., comb. nov., and emendation of Chromatocurvus halotolerans.</title>
        <authorList>
            <person name="Spring S."/>
            <person name="Riedel T."/>
            <person name="Sproer C."/>
            <person name="Yan S."/>
            <person name="Harder J."/>
            <person name="Fuchs B.M."/>
        </authorList>
    </citation>
    <scope>NUCLEOTIDE SEQUENCE [LARGE SCALE GENOMIC DNA]</scope>
    <source>
        <strain evidence="17">NOR51-B</strain>
    </source>
</reference>
<evidence type="ECO:0000256" key="2">
    <source>
        <dbReference type="ARBA" id="ARBA00022448"/>
    </source>
</evidence>
<dbReference type="SUPFAM" id="SSF56935">
    <property type="entry name" value="Porins"/>
    <property type="match status" value="1"/>
</dbReference>
<keyword evidence="6" id="KW-0408">Iron</keyword>
<dbReference type="RefSeq" id="WP_009021619.1">
    <property type="nucleotide sequence ID" value="NZ_DS999411.1"/>
</dbReference>
<comment type="subcellular location">
    <subcellularLocation>
        <location evidence="1 11">Cell outer membrane</location>
        <topology evidence="1 11">Multi-pass membrane protein</topology>
    </subcellularLocation>
</comment>
<dbReference type="Gene3D" id="2.40.170.20">
    <property type="entry name" value="TonB-dependent receptor, beta-barrel domain"/>
    <property type="match status" value="1"/>
</dbReference>
<evidence type="ECO:0000256" key="7">
    <source>
        <dbReference type="ARBA" id="ARBA00023065"/>
    </source>
</evidence>
<evidence type="ECO:0000259" key="14">
    <source>
        <dbReference type="Pfam" id="PF00593"/>
    </source>
</evidence>
<proteinExistence type="inferred from homology"/>
<dbReference type="Pfam" id="PF07715">
    <property type="entry name" value="Plug"/>
    <property type="match status" value="1"/>
</dbReference>
<keyword evidence="10 11" id="KW-0998">Cell outer membrane</keyword>
<dbReference type="OrthoDB" id="7051185at2"/>
<keyword evidence="13" id="KW-0732">Signal</keyword>
<feature type="domain" description="TonB-dependent receptor-like beta-barrel" evidence="14">
    <location>
        <begin position="235"/>
        <end position="707"/>
    </location>
</feature>
<feature type="signal peptide" evidence="13">
    <location>
        <begin position="1"/>
        <end position="23"/>
    </location>
</feature>
<dbReference type="AlphaFoldDB" id="B8KSF9"/>
<evidence type="ECO:0000256" key="11">
    <source>
        <dbReference type="PROSITE-ProRule" id="PRU01360"/>
    </source>
</evidence>
<keyword evidence="9 11" id="KW-0472">Membrane</keyword>
<dbReference type="Pfam" id="PF00593">
    <property type="entry name" value="TonB_dep_Rec_b-barrel"/>
    <property type="match status" value="1"/>
</dbReference>
<evidence type="ECO:0000256" key="13">
    <source>
        <dbReference type="SAM" id="SignalP"/>
    </source>
</evidence>
<feature type="chain" id="PRO_5002876180" evidence="13">
    <location>
        <begin position="24"/>
        <end position="744"/>
    </location>
</feature>
<name>B8KSF9_9GAMM</name>
<keyword evidence="16" id="KW-0675">Receptor</keyword>
<accession>B8KSF9</accession>
<evidence type="ECO:0000313" key="17">
    <source>
        <dbReference type="Proteomes" id="UP000004699"/>
    </source>
</evidence>
<dbReference type="InterPro" id="IPR000531">
    <property type="entry name" value="Beta-barrel_TonB"/>
</dbReference>
<dbReference type="PANTHER" id="PTHR32552:SF81">
    <property type="entry name" value="TONB-DEPENDENT OUTER MEMBRANE RECEPTOR"/>
    <property type="match status" value="1"/>
</dbReference>
<dbReference type="EMBL" id="DS999411">
    <property type="protein sequence ID" value="EED36878.1"/>
    <property type="molecule type" value="Genomic_DNA"/>
</dbReference>
<sequence length="744" mass="82917">MVYQRKLLALGVLSALLATETQAQGLLEEVVVTARKRTETLSDSPVSVRAFTESEIRATGIQTPQDFVDLTPNVTLVQTQSTGNSFLNIRGISSSRNSELAAAILIDGVLLSNPTQLNQQLFDIEQIEVLRGPQGALYGRNAIGGAITIVTKQPGEETEAEIRVGAESAPGYSVKGYVGGPLNDDGSIKYRLAGSYIDLDGYLDNEYLNQEADPYEDTSFRGRLNWDVSDNLTTDFRVSYSKLETQAFYFVIDAEADDVDIPIQVNNPGNNEREFTSASFKFDWETDAFTVTGITSYDDVTELSSGDNFNFLPREAEFNFFNNDPFGEFIKFLTGDEFTDLSQNQFLEVESISQEIRLTSNNDTGLQWIAGAYVIATDRYISTGGQIDRGLGVFDVEKNFRPQIFIDAADGVVDDPSPQLGVLADEQDNFAWAVFGQLAYDINDYWEVALSIRYDEDERENTTLTPPEYNVPFNPEIVFGEVRKETWDALQPKFTVRYRPNEDWMLYADASRGFRSGGFNQTGVGSAVTYPGIEDLFDEQIADTYEVGAKGTMLDGKLRLSAAAYHTTLEGAYFFFYDAPTNTQNLGSIDEVEYTGLEIEGSALLGDYVTLNFGLGLTDSEITESPTEDWLGNQAPLVSEVTGNIGLQFRAPIGDDKEFFIRGDYQYLGETWWEPNNDSSRSGVNLLDARMGIEDLDNWAVTLWVRNAGDKEYNTEYSPGPAPGFNFLWRAQPVRYGIELTKWF</sequence>
<dbReference type="InterPro" id="IPR036942">
    <property type="entry name" value="Beta-barrel_TonB_sf"/>
</dbReference>
<evidence type="ECO:0000313" key="16">
    <source>
        <dbReference type="EMBL" id="EED36878.1"/>
    </source>
</evidence>
<keyword evidence="17" id="KW-1185">Reference proteome</keyword>
<keyword evidence="8 12" id="KW-0798">TonB box</keyword>
<dbReference type="PANTHER" id="PTHR32552">
    <property type="entry name" value="FERRICHROME IRON RECEPTOR-RELATED"/>
    <property type="match status" value="1"/>
</dbReference>
<evidence type="ECO:0000256" key="1">
    <source>
        <dbReference type="ARBA" id="ARBA00004571"/>
    </source>
</evidence>
<evidence type="ECO:0000256" key="8">
    <source>
        <dbReference type="ARBA" id="ARBA00023077"/>
    </source>
</evidence>
<dbReference type="GO" id="GO:0009279">
    <property type="term" value="C:cell outer membrane"/>
    <property type="evidence" value="ECO:0007669"/>
    <property type="project" value="UniProtKB-SubCell"/>
</dbReference>
<keyword evidence="2 11" id="KW-0813">Transport</keyword>
<evidence type="ECO:0000256" key="5">
    <source>
        <dbReference type="ARBA" id="ARBA00022692"/>
    </source>
</evidence>
<dbReference type="GO" id="GO:0006826">
    <property type="term" value="P:iron ion transport"/>
    <property type="evidence" value="ECO:0007669"/>
    <property type="project" value="UniProtKB-KW"/>
</dbReference>
<dbReference type="InterPro" id="IPR039426">
    <property type="entry name" value="TonB-dep_rcpt-like"/>
</dbReference>
<evidence type="ECO:0000256" key="12">
    <source>
        <dbReference type="RuleBase" id="RU003357"/>
    </source>
</evidence>
<protein>
    <submittedName>
        <fullName evidence="16">TonB-dependent receptor</fullName>
    </submittedName>
</protein>
<keyword evidence="3 11" id="KW-1134">Transmembrane beta strand</keyword>
<dbReference type="HOGENOM" id="CLU_008287_15_0_6"/>
<keyword evidence="4" id="KW-0410">Iron transport</keyword>
<evidence type="ECO:0000256" key="4">
    <source>
        <dbReference type="ARBA" id="ARBA00022496"/>
    </source>
</evidence>
<dbReference type="Proteomes" id="UP000004699">
    <property type="component" value="Unassembled WGS sequence"/>
</dbReference>
<dbReference type="CDD" id="cd01347">
    <property type="entry name" value="ligand_gated_channel"/>
    <property type="match status" value="1"/>
</dbReference>
<evidence type="ECO:0000256" key="6">
    <source>
        <dbReference type="ARBA" id="ARBA00023004"/>
    </source>
</evidence>